<evidence type="ECO:0000313" key="7">
    <source>
        <dbReference type="Proteomes" id="UP001328425"/>
    </source>
</evidence>
<dbReference type="Proteomes" id="UP001328425">
    <property type="component" value="Unassembled WGS sequence"/>
</dbReference>
<dbReference type="InterPro" id="IPR036390">
    <property type="entry name" value="WH_DNA-bd_sf"/>
</dbReference>
<dbReference type="Gene3D" id="1.10.10.10">
    <property type="entry name" value="Winged helix-like DNA-binding domain superfamily/Winged helix DNA-binding domain"/>
    <property type="match status" value="1"/>
</dbReference>
<comment type="caution">
    <text evidence="6">The sequence shown here is derived from an EMBL/GenBank/DDBJ whole genome shotgun (WGS) entry which is preliminary data.</text>
</comment>
<dbReference type="EMBL" id="JARBCY010000031">
    <property type="protein sequence ID" value="MEF3318009.1"/>
    <property type="molecule type" value="Genomic_DNA"/>
</dbReference>
<evidence type="ECO:0000256" key="4">
    <source>
        <dbReference type="ARBA" id="ARBA00023163"/>
    </source>
</evidence>
<gene>
    <name evidence="6" type="ORF">PV361_04760</name>
</gene>
<evidence type="ECO:0000256" key="2">
    <source>
        <dbReference type="ARBA" id="ARBA00023015"/>
    </source>
</evidence>
<dbReference type="Gene3D" id="3.40.190.290">
    <property type="match status" value="1"/>
</dbReference>
<keyword evidence="4" id="KW-0804">Transcription</keyword>
<feature type="domain" description="HTH lysR-type" evidence="5">
    <location>
        <begin position="1"/>
        <end position="58"/>
    </location>
</feature>
<dbReference type="PANTHER" id="PTHR30126:SF39">
    <property type="entry name" value="HTH-TYPE TRANSCRIPTIONAL REGULATOR CYSL"/>
    <property type="match status" value="1"/>
</dbReference>
<protein>
    <submittedName>
        <fullName evidence="6">LysR family transcriptional regulator</fullName>
    </submittedName>
</protein>
<keyword evidence="3" id="KW-0238">DNA-binding</keyword>
<evidence type="ECO:0000259" key="5">
    <source>
        <dbReference type="PROSITE" id="PS50931"/>
    </source>
</evidence>
<keyword evidence="2" id="KW-0805">Transcription regulation</keyword>
<accession>A0ABU7X9P2</accession>
<dbReference type="InterPro" id="IPR000847">
    <property type="entry name" value="LysR_HTH_N"/>
</dbReference>
<sequence>MNTQHLYYFKSLAKYEHYGNAAKENLTSASSLSYAISALEEELGVSLFVKSGRNIRLTFYGKIFLEYVNNIINTYEKCLKEINDISKDQLSNISLISIDSLSTSFIGEILKDFNLLKHNSKIKFKLFTGTASDTVVDAVKNGKCKFGFCNRIEDPNIINYTLFKEEFVLISPKNRYQFVDRINDFSVFKDANFVAFNESYPMYWSINQIYQSYNFHPKILYNASSDIQLLSFVENGLGPAITLNSEEVKNANVDVFKLDKLFERDFSFIWLQGTDFNKNELDFKKFVINYFNNKKIMSKLQQ</sequence>
<dbReference type="Pfam" id="PF03466">
    <property type="entry name" value="LysR_substrate"/>
    <property type="match status" value="1"/>
</dbReference>
<evidence type="ECO:0000256" key="1">
    <source>
        <dbReference type="ARBA" id="ARBA00009437"/>
    </source>
</evidence>
<dbReference type="PANTHER" id="PTHR30126">
    <property type="entry name" value="HTH-TYPE TRANSCRIPTIONAL REGULATOR"/>
    <property type="match status" value="1"/>
</dbReference>
<keyword evidence="7" id="KW-1185">Reference proteome</keyword>
<dbReference type="InterPro" id="IPR036388">
    <property type="entry name" value="WH-like_DNA-bd_sf"/>
</dbReference>
<organism evidence="6 7">
    <name type="scientific">Peptoniphilus grossensis</name>
    <dbReference type="NCBI Taxonomy" id="1465756"/>
    <lineage>
        <taxon>Bacteria</taxon>
        <taxon>Bacillati</taxon>
        <taxon>Bacillota</taxon>
        <taxon>Tissierellia</taxon>
        <taxon>Tissierellales</taxon>
        <taxon>Peptoniphilaceae</taxon>
        <taxon>Peptoniphilus</taxon>
    </lineage>
</organism>
<dbReference type="PROSITE" id="PS50931">
    <property type="entry name" value="HTH_LYSR"/>
    <property type="match status" value="1"/>
</dbReference>
<evidence type="ECO:0000313" key="6">
    <source>
        <dbReference type="EMBL" id="MEF3318009.1"/>
    </source>
</evidence>
<reference evidence="6 7" key="1">
    <citation type="submission" date="2022-11" db="EMBL/GenBank/DDBJ databases">
        <title>The First Case of Preauricular Fistular Abscess Caused by Peptoniphilus grossensis.</title>
        <authorList>
            <person name="Byun J.-H."/>
        </authorList>
    </citation>
    <scope>NUCLEOTIDE SEQUENCE [LARGE SCALE GENOMIC DNA]</scope>
    <source>
        <strain evidence="6 7">GYB008</strain>
    </source>
</reference>
<dbReference type="InterPro" id="IPR005119">
    <property type="entry name" value="LysR_subst-bd"/>
</dbReference>
<evidence type="ECO:0000256" key="3">
    <source>
        <dbReference type="ARBA" id="ARBA00023125"/>
    </source>
</evidence>
<dbReference type="RefSeq" id="WP_332087171.1">
    <property type="nucleotide sequence ID" value="NZ_JARBCY010000031.1"/>
</dbReference>
<dbReference type="Pfam" id="PF00126">
    <property type="entry name" value="HTH_1"/>
    <property type="match status" value="1"/>
</dbReference>
<comment type="similarity">
    <text evidence="1">Belongs to the LysR transcriptional regulatory family.</text>
</comment>
<dbReference type="SUPFAM" id="SSF46785">
    <property type="entry name" value="Winged helix' DNA-binding domain"/>
    <property type="match status" value="1"/>
</dbReference>
<dbReference type="SUPFAM" id="SSF53850">
    <property type="entry name" value="Periplasmic binding protein-like II"/>
    <property type="match status" value="1"/>
</dbReference>
<proteinExistence type="inferred from homology"/>
<name>A0ABU7X9P2_9FIRM</name>